<dbReference type="GO" id="GO:0005681">
    <property type="term" value="C:spliceosomal complex"/>
    <property type="evidence" value="ECO:0000318"/>
    <property type="project" value="GO_Central"/>
</dbReference>
<name>F6WHY6_CIOIN</name>
<dbReference type="GO" id="GO:0005829">
    <property type="term" value="C:cytosol"/>
    <property type="evidence" value="ECO:0000318"/>
    <property type="project" value="GO_Central"/>
</dbReference>
<keyword evidence="10" id="KW-1185">Reference proteome</keyword>
<dbReference type="InParanoid" id="F6WHY6"/>
<dbReference type="InterPro" id="IPR039924">
    <property type="entry name" value="ICln/Lot5/Saf5"/>
</dbReference>
<dbReference type="HOGENOM" id="CLU_077804_2_1_1"/>
<evidence type="ECO:0000256" key="2">
    <source>
        <dbReference type="ARBA" id="ARBA00004496"/>
    </source>
</evidence>
<dbReference type="GeneTree" id="ENSGT00390000010063"/>
<dbReference type="EMBL" id="EAAA01000049">
    <property type="status" value="NOT_ANNOTATED_CDS"/>
    <property type="molecule type" value="Genomic_DNA"/>
</dbReference>
<evidence type="ECO:0000313" key="9">
    <source>
        <dbReference type="Ensembl" id="ENSCINP00000027952.2"/>
    </source>
</evidence>
<comment type="similarity">
    <text evidence="3">Belongs to the pICln (TC 1.A.47) family.</text>
</comment>
<evidence type="ECO:0000256" key="5">
    <source>
        <dbReference type="ARBA" id="ARBA00022490"/>
    </source>
</evidence>
<dbReference type="PANTHER" id="PTHR21399">
    <property type="entry name" value="CHLORIDE CONDUCTANCE REGULATORY PROTEIN ICLN"/>
    <property type="match status" value="1"/>
</dbReference>
<proteinExistence type="inferred from homology"/>
<dbReference type="GO" id="GO:0006884">
    <property type="term" value="P:cell volume homeostasis"/>
    <property type="evidence" value="ECO:0007669"/>
    <property type="project" value="InterPro"/>
</dbReference>
<organism evidence="9 10">
    <name type="scientific">Ciona intestinalis</name>
    <name type="common">Transparent sea squirt</name>
    <name type="synonym">Ascidia intestinalis</name>
    <dbReference type="NCBI Taxonomy" id="7719"/>
    <lineage>
        <taxon>Eukaryota</taxon>
        <taxon>Metazoa</taxon>
        <taxon>Chordata</taxon>
        <taxon>Tunicata</taxon>
        <taxon>Ascidiacea</taxon>
        <taxon>Phlebobranchia</taxon>
        <taxon>Cionidae</taxon>
        <taxon>Ciona</taxon>
    </lineage>
</organism>
<dbReference type="STRING" id="7719.ENSCINP00000027952"/>
<reference evidence="10" key="1">
    <citation type="journal article" date="2002" name="Science">
        <title>The draft genome of Ciona intestinalis: insights into chordate and vertebrate origins.</title>
        <authorList>
            <person name="Dehal P."/>
            <person name="Satou Y."/>
            <person name="Campbell R.K."/>
            <person name="Chapman J."/>
            <person name="Degnan B."/>
            <person name="De Tomaso A."/>
            <person name="Davidson B."/>
            <person name="Di Gregorio A."/>
            <person name="Gelpke M."/>
            <person name="Goodstein D.M."/>
            <person name="Harafuji N."/>
            <person name="Hastings K.E."/>
            <person name="Ho I."/>
            <person name="Hotta K."/>
            <person name="Huang W."/>
            <person name="Kawashima T."/>
            <person name="Lemaire P."/>
            <person name="Martinez D."/>
            <person name="Meinertzhagen I.A."/>
            <person name="Necula S."/>
            <person name="Nonaka M."/>
            <person name="Putnam N."/>
            <person name="Rash S."/>
            <person name="Saiga H."/>
            <person name="Satake M."/>
            <person name="Terry A."/>
            <person name="Yamada L."/>
            <person name="Wang H.G."/>
            <person name="Awazu S."/>
            <person name="Azumi K."/>
            <person name="Boore J."/>
            <person name="Branno M."/>
            <person name="Chin-Bow S."/>
            <person name="DeSantis R."/>
            <person name="Doyle S."/>
            <person name="Francino P."/>
            <person name="Keys D.N."/>
            <person name="Haga S."/>
            <person name="Hayashi H."/>
            <person name="Hino K."/>
            <person name="Imai K.S."/>
            <person name="Inaba K."/>
            <person name="Kano S."/>
            <person name="Kobayashi K."/>
            <person name="Kobayashi M."/>
            <person name="Lee B.I."/>
            <person name="Makabe K.W."/>
            <person name="Manohar C."/>
            <person name="Matassi G."/>
            <person name="Medina M."/>
            <person name="Mochizuki Y."/>
            <person name="Mount S."/>
            <person name="Morishita T."/>
            <person name="Miura S."/>
            <person name="Nakayama A."/>
            <person name="Nishizaka S."/>
            <person name="Nomoto H."/>
            <person name="Ohta F."/>
            <person name="Oishi K."/>
            <person name="Rigoutsos I."/>
            <person name="Sano M."/>
            <person name="Sasaki A."/>
            <person name="Sasakura Y."/>
            <person name="Shoguchi E."/>
            <person name="Shin-i T."/>
            <person name="Spagnuolo A."/>
            <person name="Stainier D."/>
            <person name="Suzuki M.M."/>
            <person name="Tassy O."/>
            <person name="Takatori N."/>
            <person name="Tokuoka M."/>
            <person name="Yagi K."/>
            <person name="Yoshizaki F."/>
            <person name="Wada S."/>
            <person name="Zhang C."/>
            <person name="Hyatt P.D."/>
            <person name="Larimer F."/>
            <person name="Detter C."/>
            <person name="Doggett N."/>
            <person name="Glavina T."/>
            <person name="Hawkins T."/>
            <person name="Richardson P."/>
            <person name="Lucas S."/>
            <person name="Kohara Y."/>
            <person name="Levine M."/>
            <person name="Satoh N."/>
            <person name="Rokhsar D.S."/>
        </authorList>
    </citation>
    <scope>NUCLEOTIDE SEQUENCE [LARGE SCALE GENOMIC DNA]</scope>
</reference>
<reference evidence="9" key="2">
    <citation type="journal article" date="2008" name="Genome Biol.">
        <title>Improved genome assembly and evidence-based global gene model set for the chordate Ciona intestinalis: new insight into intron and operon populations.</title>
        <authorList>
            <person name="Satou Y."/>
            <person name="Mineta K."/>
            <person name="Ogasawara M."/>
            <person name="Sasakura Y."/>
            <person name="Shoguchi E."/>
            <person name="Ueno K."/>
            <person name="Yamada L."/>
            <person name="Matsumoto J."/>
            <person name="Wasserscheid J."/>
            <person name="Dewar K."/>
            <person name="Wiley G.B."/>
            <person name="Macmil S.L."/>
            <person name="Roe B.A."/>
            <person name="Zeller R.W."/>
            <person name="Hastings K.E."/>
            <person name="Lemaire P."/>
            <person name="Lindquist E."/>
            <person name="Endo T."/>
            <person name="Hotta K."/>
            <person name="Inaba K."/>
        </authorList>
    </citation>
    <scope>NUCLEOTIDE SEQUENCE [LARGE SCALE GENOMIC DNA]</scope>
    <source>
        <strain evidence="9">wild type</strain>
    </source>
</reference>
<dbReference type="FunCoup" id="F6WHY6">
    <property type="interactions" value="490"/>
</dbReference>
<comment type="subcellular location">
    <subcellularLocation>
        <location evidence="2">Cytoplasm</location>
    </subcellularLocation>
    <subcellularLocation>
        <location evidence="1">Nucleus</location>
    </subcellularLocation>
</comment>
<evidence type="ECO:0000256" key="1">
    <source>
        <dbReference type="ARBA" id="ARBA00004123"/>
    </source>
</evidence>
<dbReference type="GO" id="GO:0000387">
    <property type="term" value="P:spliceosomal snRNP assembly"/>
    <property type="evidence" value="ECO:0000318"/>
    <property type="project" value="GO_Central"/>
</dbReference>
<evidence type="ECO:0000313" key="10">
    <source>
        <dbReference type="Proteomes" id="UP000008144"/>
    </source>
</evidence>
<protein>
    <recommendedName>
        <fullName evidence="4">Methylosome subunit pICln</fullName>
    </recommendedName>
    <alternativeName>
        <fullName evidence="7">Chloride conductance regulatory protein ICln</fullName>
    </alternativeName>
</protein>
<dbReference type="GO" id="GO:0034709">
    <property type="term" value="C:methylosome"/>
    <property type="evidence" value="ECO:0007669"/>
    <property type="project" value="InterPro"/>
</dbReference>
<evidence type="ECO:0000256" key="3">
    <source>
        <dbReference type="ARBA" id="ARBA00007054"/>
    </source>
</evidence>
<accession>F6WHY6</accession>
<dbReference type="GO" id="GO:0034715">
    <property type="term" value="C:pICln-Sm protein complex"/>
    <property type="evidence" value="ECO:0000318"/>
    <property type="project" value="GO_Central"/>
</dbReference>
<dbReference type="GO" id="GO:0006821">
    <property type="term" value="P:chloride transport"/>
    <property type="evidence" value="ECO:0007669"/>
    <property type="project" value="InterPro"/>
</dbReference>
<dbReference type="Gene3D" id="2.30.29.30">
    <property type="entry name" value="Pleckstrin-homology domain (PH domain)/Phosphotyrosine-binding domain (PTB)"/>
    <property type="match status" value="1"/>
</dbReference>
<keyword evidence="6" id="KW-0539">Nucleus</keyword>
<dbReference type="Proteomes" id="UP000008144">
    <property type="component" value="Chromosome 1"/>
</dbReference>
<dbReference type="InterPro" id="IPR011993">
    <property type="entry name" value="PH-like_dom_sf"/>
</dbReference>
<dbReference type="PANTHER" id="PTHR21399:SF0">
    <property type="entry name" value="METHYLOSOME SUBUNIT PICLN"/>
    <property type="match status" value="1"/>
</dbReference>
<dbReference type="GO" id="GO:0005886">
    <property type="term" value="C:plasma membrane"/>
    <property type="evidence" value="ECO:0007669"/>
    <property type="project" value="InterPro"/>
</dbReference>
<dbReference type="InterPro" id="IPR003521">
    <property type="entry name" value="ICln"/>
</dbReference>
<sequence length="223" mass="24530">VEMYAVQPPNTGIQHRENTCKANVNNTDFGQGTLFIAESELIWIGSSNQGFRLQYTDIAIHAISTDVQSFPEECLYVMYNKGLFTSSQSENESDSDGEKDTTVSEIRFIPTDKNNLKRMFDALSDCQCLHPDEEDSDFFHEGEVNESPVQTFDGGAAGEGFFTGDAAIDHMTPQGLATMQRLEAMLAQQGSPSTDTGIETDMNGVHITEQQNGTTEDGQFDDA</sequence>
<dbReference type="PRINTS" id="PR01348">
    <property type="entry name" value="ICLNCHANNEL"/>
</dbReference>
<comment type="function">
    <text evidence="8">Involved in both the assembly of spliceosomal snRNPs and the methylation of Sm proteins. Chaperone that regulates the assembly of spliceosomal U1, U2, U4 and U5 small nuclear ribonucleoproteins (snRNPs), the building blocks of the spliceosome, and thereby plays an important role in the splicing of cellular pre-mRNAs. Most spliceosomal snRNPs contain a common set of Sm proteins SNRPB, SNRPD1, SNRPD2, SNRPD3, SNRPE, SNRPF and SNRPG that assemble in a heptameric protein ring on the Sm site of the small nuclear RNA to form the core snRNP (Sm core). In the cytosol, the Sm proteins SNRPD1, SNRPD2, SNRPE, SNRPF and SNRPG are trapped in an inactive 6S pICln-Sm complex by the chaperone CLNS1A that controls the assembly of the core snRNP. Dissociation by the SMN complex of CLNS1A from the trapped Sm proteins and their transfer to an SMN-Sm complex triggers the assembly of core snRNPs and their transport to the nucleus.</text>
</comment>
<dbReference type="Pfam" id="PF03517">
    <property type="entry name" value="Voldacs"/>
    <property type="match status" value="1"/>
</dbReference>
<dbReference type="OMA" id="YFMLDHK"/>
<reference evidence="9" key="3">
    <citation type="submission" date="2025-08" db="UniProtKB">
        <authorList>
            <consortium name="Ensembl"/>
        </authorList>
    </citation>
    <scope>IDENTIFICATION</scope>
</reference>
<evidence type="ECO:0000256" key="6">
    <source>
        <dbReference type="ARBA" id="ARBA00023242"/>
    </source>
</evidence>
<dbReference type="GO" id="GO:0045292">
    <property type="term" value="P:mRNA cis splicing, via spliceosome"/>
    <property type="evidence" value="ECO:0000318"/>
    <property type="project" value="GO_Central"/>
</dbReference>
<dbReference type="Ensembl" id="ENSCINT00000028198.2">
    <property type="protein sequence ID" value="ENSCINP00000027952.2"/>
    <property type="gene ID" value="ENSCING00000015973.2"/>
</dbReference>
<dbReference type="AlphaFoldDB" id="F6WHY6"/>
<keyword evidence="5" id="KW-0963">Cytoplasm</keyword>
<evidence type="ECO:0000256" key="4">
    <source>
        <dbReference type="ARBA" id="ARBA00015653"/>
    </source>
</evidence>
<evidence type="ECO:0000256" key="8">
    <source>
        <dbReference type="ARBA" id="ARBA00045890"/>
    </source>
</evidence>
<evidence type="ECO:0000256" key="7">
    <source>
        <dbReference type="ARBA" id="ARBA00033090"/>
    </source>
</evidence>
<reference evidence="9" key="4">
    <citation type="submission" date="2025-09" db="UniProtKB">
        <authorList>
            <consortium name="Ensembl"/>
        </authorList>
    </citation>
    <scope>IDENTIFICATION</scope>
</reference>